<evidence type="ECO:0000313" key="2">
    <source>
        <dbReference type="Proteomes" id="UP000008637"/>
    </source>
</evidence>
<accession>E8ZH98</accession>
<sequence>MSIKKALAGLGGVGAVSVGALFGISKKQEEEEEEDKYQAKITRYRATAARANKHLIDRLYVKLADPESKGWSDKFNSYKADGFQYGRKSWEETFPKGSQTSAEALRDFCFEKAEENMSDLDEDKVNIDNGIIAGKEFWDMCTSPK</sequence>
<gene>
    <name evidence="1" type="ordered locus">HF1_05110</name>
</gene>
<dbReference type="KEGG" id="mha:HF1_05110"/>
<dbReference type="Proteomes" id="UP000008637">
    <property type="component" value="Chromosome"/>
</dbReference>
<dbReference type="EMBL" id="FR773153">
    <property type="protein sequence ID" value="CBY92519.1"/>
    <property type="molecule type" value="Genomic_DNA"/>
</dbReference>
<dbReference type="HOGENOM" id="CLU_1747615_0_0_14"/>
<evidence type="ECO:0000313" key="1">
    <source>
        <dbReference type="EMBL" id="CBY92519.1"/>
    </source>
</evidence>
<name>E8ZH98_MYCHL</name>
<dbReference type="AlphaFoldDB" id="E8ZH98"/>
<reference evidence="1 2" key="1">
    <citation type="journal article" date="2011" name="J. Bacteriol.">
        <title>Complete genome sequence of Mycoplasma haemofelis, a hemotropic mycoplasma.</title>
        <authorList>
            <person name="Barker E.N."/>
            <person name="Helps C.R."/>
            <person name="Peters I.R."/>
            <person name="Darby A.C."/>
            <person name="Radford A.D."/>
            <person name="Tasker S."/>
        </authorList>
    </citation>
    <scope>NUCLEOTIDE SEQUENCE [LARGE SCALE GENOMIC DNA]</scope>
    <source>
        <strain evidence="1 2">Langford 1</strain>
    </source>
</reference>
<proteinExistence type="predicted"/>
<protein>
    <submittedName>
        <fullName evidence="1">Uncharacterized protein</fullName>
    </submittedName>
</protein>
<keyword evidence="2" id="KW-1185">Reference proteome</keyword>
<organism evidence="1 2">
    <name type="scientific">Mycoplasma haemofelis (strain Langford 1)</name>
    <name type="common">Haemobartonella felis</name>
    <dbReference type="NCBI Taxonomy" id="941640"/>
    <lineage>
        <taxon>Bacteria</taxon>
        <taxon>Bacillati</taxon>
        <taxon>Mycoplasmatota</taxon>
        <taxon>Mollicutes</taxon>
        <taxon>Mycoplasmataceae</taxon>
        <taxon>Mycoplasma</taxon>
    </lineage>
</organism>